<gene>
    <name evidence="1" type="ORF">AB0763_01090</name>
</gene>
<dbReference type="AlphaFoldDB" id="A0AB39HAA5"/>
<dbReference type="KEGG" id="vih:AB0763_01090"/>
<reference evidence="1" key="1">
    <citation type="submission" date="2024-07" db="EMBL/GenBank/DDBJ databases">
        <title>Genome Analysis of a Potential Novel Vibrio Species Secreting pH- and Thermo-stable Alginate Lyase and its Application in Producing Alginate Oligosaccharides.</title>
        <authorList>
            <person name="Huang H."/>
            <person name="Bao K."/>
        </authorList>
    </citation>
    <scope>NUCLEOTIDE SEQUENCE</scope>
    <source>
        <strain evidence="1">HB236076</strain>
    </source>
</reference>
<proteinExistence type="predicted"/>
<dbReference type="RefSeq" id="WP_306101937.1">
    <property type="nucleotide sequence ID" value="NZ_CP162601.1"/>
</dbReference>
<sequence>MKPFVDTKKPDNKRVIDGVYETGKMRLTIAESMVSKQFKSKESTHRRYMIEKLALIQLKGIKGFPQLLESFDDMHLLRMTRLSGVRPNRLSESHLHQLHHLVRAMLKAGVARHSLPIRDLLVSPQGKISMVDFERATLKSRSSWLTWWVAKQVSLYHLYRLMAQYQPQMLTPRQSRFVQYSLMLRGLVHKVNHL</sequence>
<accession>A0AB39HAA5</accession>
<dbReference type="EMBL" id="CP162601">
    <property type="protein sequence ID" value="XDK25271.1"/>
    <property type="molecule type" value="Genomic_DNA"/>
</dbReference>
<evidence type="ECO:0008006" key="2">
    <source>
        <dbReference type="Google" id="ProtNLM"/>
    </source>
</evidence>
<evidence type="ECO:0000313" key="1">
    <source>
        <dbReference type="EMBL" id="XDK25271.1"/>
    </source>
</evidence>
<name>A0AB39HAA5_9VIBR</name>
<organism evidence="1">
    <name type="scientific">Vibrio sp. HB236076</name>
    <dbReference type="NCBI Taxonomy" id="3232307"/>
    <lineage>
        <taxon>Bacteria</taxon>
        <taxon>Pseudomonadati</taxon>
        <taxon>Pseudomonadota</taxon>
        <taxon>Gammaproteobacteria</taxon>
        <taxon>Vibrionales</taxon>
        <taxon>Vibrionaceae</taxon>
        <taxon>Vibrio</taxon>
    </lineage>
</organism>
<protein>
    <recommendedName>
        <fullName evidence="2">Serine/threonine protein kinase</fullName>
    </recommendedName>
</protein>